<evidence type="ECO:0000313" key="4">
    <source>
        <dbReference type="EMBL" id="GMI01652.1"/>
    </source>
</evidence>
<evidence type="ECO:0000256" key="2">
    <source>
        <dbReference type="SAM" id="MobiDB-lite"/>
    </source>
</evidence>
<feature type="region of interest" description="Disordered" evidence="2">
    <location>
        <begin position="228"/>
        <end position="255"/>
    </location>
</feature>
<keyword evidence="3" id="KW-0472">Membrane</keyword>
<accession>A0A9W7C1T6</accession>
<gene>
    <name evidence="4" type="ORF">TrVE_jg9836</name>
</gene>
<proteinExistence type="predicted"/>
<feature type="transmembrane region" description="Helical" evidence="3">
    <location>
        <begin position="123"/>
        <end position="143"/>
    </location>
</feature>
<keyword evidence="5" id="KW-1185">Reference proteome</keyword>
<organism evidence="4 5">
    <name type="scientific">Triparma verrucosa</name>
    <dbReference type="NCBI Taxonomy" id="1606542"/>
    <lineage>
        <taxon>Eukaryota</taxon>
        <taxon>Sar</taxon>
        <taxon>Stramenopiles</taxon>
        <taxon>Ochrophyta</taxon>
        <taxon>Bolidophyceae</taxon>
        <taxon>Parmales</taxon>
        <taxon>Triparmaceae</taxon>
        <taxon>Triparma</taxon>
    </lineage>
</organism>
<protein>
    <submittedName>
        <fullName evidence="4">Uncharacterized protein</fullName>
    </submittedName>
</protein>
<evidence type="ECO:0000256" key="1">
    <source>
        <dbReference type="SAM" id="Coils"/>
    </source>
</evidence>
<sequence>MSDKSVKSVSLAQFQKLQQKFETLAAKMSKYEKDISSMKDMKEKFEEMSSCYINGLTLREANSKFESEHRITVILSWFWIVIGLIFMILLPPAAYGILYKYSRLGDVDLSEAMKTLFQSVPQISIPILYVSSSSIRYVISPLLPGHFMSWNDLMRMRLRKREQVQIYLLGALGLLVTFQYANASEDGDDLSSYLAFASYVTFGLLTVTIYFVIFVYVTKPLLCSSSTEEEGKEESDDRLGELTPQSSRASTRVESFQKDMGRVGFASFGVV</sequence>
<evidence type="ECO:0000256" key="3">
    <source>
        <dbReference type="SAM" id="Phobius"/>
    </source>
</evidence>
<keyword evidence="3" id="KW-0812">Transmembrane</keyword>
<feature type="transmembrane region" description="Helical" evidence="3">
    <location>
        <begin position="74"/>
        <end position="98"/>
    </location>
</feature>
<feature type="transmembrane region" description="Helical" evidence="3">
    <location>
        <begin position="193"/>
        <end position="217"/>
    </location>
</feature>
<evidence type="ECO:0000313" key="5">
    <source>
        <dbReference type="Proteomes" id="UP001165160"/>
    </source>
</evidence>
<keyword evidence="3" id="KW-1133">Transmembrane helix</keyword>
<name>A0A9W7C1T6_9STRA</name>
<feature type="transmembrane region" description="Helical" evidence="3">
    <location>
        <begin position="164"/>
        <end position="181"/>
    </location>
</feature>
<feature type="compositionally biased region" description="Polar residues" evidence="2">
    <location>
        <begin position="243"/>
        <end position="254"/>
    </location>
</feature>
<dbReference type="EMBL" id="BRXX01000269">
    <property type="protein sequence ID" value="GMI01652.1"/>
    <property type="molecule type" value="Genomic_DNA"/>
</dbReference>
<dbReference type="Proteomes" id="UP001165160">
    <property type="component" value="Unassembled WGS sequence"/>
</dbReference>
<dbReference type="AlphaFoldDB" id="A0A9W7C1T6"/>
<reference evidence="5" key="1">
    <citation type="journal article" date="2023" name="Commun. Biol.">
        <title>Genome analysis of Parmales, the sister group of diatoms, reveals the evolutionary specialization of diatoms from phago-mixotrophs to photoautotrophs.</title>
        <authorList>
            <person name="Ban H."/>
            <person name="Sato S."/>
            <person name="Yoshikawa S."/>
            <person name="Yamada K."/>
            <person name="Nakamura Y."/>
            <person name="Ichinomiya M."/>
            <person name="Sato N."/>
            <person name="Blanc-Mathieu R."/>
            <person name="Endo H."/>
            <person name="Kuwata A."/>
            <person name="Ogata H."/>
        </authorList>
    </citation>
    <scope>NUCLEOTIDE SEQUENCE [LARGE SCALE GENOMIC DNA]</scope>
    <source>
        <strain evidence="5">NIES 3699</strain>
    </source>
</reference>
<keyword evidence="1" id="KW-0175">Coiled coil</keyword>
<feature type="coiled-coil region" evidence="1">
    <location>
        <begin position="14"/>
        <end position="48"/>
    </location>
</feature>
<comment type="caution">
    <text evidence="4">The sequence shown here is derived from an EMBL/GenBank/DDBJ whole genome shotgun (WGS) entry which is preliminary data.</text>
</comment>